<feature type="signal peptide" evidence="1">
    <location>
        <begin position="1"/>
        <end position="21"/>
    </location>
</feature>
<name>A0A061HEE2_9BASI</name>
<feature type="chain" id="PRO_5001599986" description="C3H1-type domain-containing protein" evidence="1">
    <location>
        <begin position="22"/>
        <end position="106"/>
    </location>
</feature>
<gene>
    <name evidence="2" type="ORF">PFL1_03261</name>
</gene>
<organism evidence="2 3">
    <name type="scientific">Pseudozyma flocculosa PF-1</name>
    <dbReference type="NCBI Taxonomy" id="1277687"/>
    <lineage>
        <taxon>Eukaryota</taxon>
        <taxon>Fungi</taxon>
        <taxon>Dikarya</taxon>
        <taxon>Basidiomycota</taxon>
        <taxon>Ustilaginomycotina</taxon>
        <taxon>Ustilaginomycetes</taxon>
        <taxon>Ustilaginales</taxon>
        <taxon>Ustilaginaceae</taxon>
        <taxon>Pseudozyma</taxon>
    </lineage>
</organism>
<proteinExistence type="predicted"/>
<evidence type="ECO:0000313" key="2">
    <source>
        <dbReference type="EMBL" id="EPQ28971.1"/>
    </source>
</evidence>
<dbReference type="RefSeq" id="XP_007878969.1">
    <property type="nucleotide sequence ID" value="XM_007880778.1"/>
</dbReference>
<dbReference type="Proteomes" id="UP000053664">
    <property type="component" value="Unassembled WGS sequence"/>
</dbReference>
<reference evidence="2 3" key="1">
    <citation type="journal article" date="2013" name="Plant Cell">
        <title>The transition from a phytopathogenic smut ancestor to an anamorphic biocontrol agent deciphered by comparative whole-genome analysis.</title>
        <authorList>
            <person name="Lefebvre F."/>
            <person name="Joly D.L."/>
            <person name="Labbe C."/>
            <person name="Teichmann B."/>
            <person name="Linning R."/>
            <person name="Belzile F."/>
            <person name="Bakkeren G."/>
            <person name="Belanger R.R."/>
        </authorList>
    </citation>
    <scope>NUCLEOTIDE SEQUENCE [LARGE SCALE GENOMIC DNA]</scope>
    <source>
        <strain evidence="2 3">PF-1</strain>
    </source>
</reference>
<accession>A0A061HEE2</accession>
<dbReference type="AlphaFoldDB" id="A0A061HEE2"/>
<dbReference type="KEGG" id="pfp:PFL1_03261"/>
<evidence type="ECO:0000256" key="1">
    <source>
        <dbReference type="SAM" id="SignalP"/>
    </source>
</evidence>
<evidence type="ECO:0008006" key="4">
    <source>
        <dbReference type="Google" id="ProtNLM"/>
    </source>
</evidence>
<keyword evidence="1" id="KW-0732">Signal</keyword>
<protein>
    <recommendedName>
        <fullName evidence="4">C3H1-type domain-containing protein</fullName>
    </recommendedName>
</protein>
<dbReference type="GeneID" id="19317371"/>
<dbReference type="HOGENOM" id="CLU_2224370_0_0_1"/>
<sequence length="106" mass="12292">MLLVLLLCGLLGVILVLVVQRHRFNRPLPNANHDRQRRQADFVALPHNHNGVNMDDDAEEEDEVDPICRNYNYLRCRARTCKYRHICDVPGCGGTHPRTRCPFRDT</sequence>
<dbReference type="EMBL" id="KE361632">
    <property type="protein sequence ID" value="EPQ28971.1"/>
    <property type="molecule type" value="Genomic_DNA"/>
</dbReference>
<evidence type="ECO:0000313" key="3">
    <source>
        <dbReference type="Proteomes" id="UP000053664"/>
    </source>
</evidence>